<keyword evidence="2" id="KW-0812">Transmembrane</keyword>
<keyword evidence="2" id="KW-0472">Membrane</keyword>
<feature type="compositionally biased region" description="Polar residues" evidence="1">
    <location>
        <begin position="453"/>
        <end position="485"/>
    </location>
</feature>
<dbReference type="EMBL" id="LMYN01000011">
    <property type="protein sequence ID" value="KSA03268.1"/>
    <property type="molecule type" value="Genomic_DNA"/>
</dbReference>
<feature type="transmembrane region" description="Helical" evidence="2">
    <location>
        <begin position="45"/>
        <end position="73"/>
    </location>
</feature>
<feature type="transmembrane region" description="Helical" evidence="2">
    <location>
        <begin position="214"/>
        <end position="243"/>
    </location>
</feature>
<protein>
    <recommendedName>
        <fullName evidence="5">Vacuolar membrane protein</fullName>
    </recommendedName>
</protein>
<accession>A0A0V1Q421</accession>
<dbReference type="GO" id="GO:0015079">
    <property type="term" value="F:potassium ion transmembrane transporter activity"/>
    <property type="evidence" value="ECO:0007669"/>
    <property type="project" value="InterPro"/>
</dbReference>
<feature type="region of interest" description="Disordered" evidence="1">
    <location>
        <begin position="501"/>
        <end position="565"/>
    </location>
</feature>
<dbReference type="PANTHER" id="PTHR36424:SF1">
    <property type="entry name" value="LOW AFFINITY K(+) TRANSPORTER 1-RELATED"/>
    <property type="match status" value="1"/>
</dbReference>
<evidence type="ECO:0000313" key="4">
    <source>
        <dbReference type="Proteomes" id="UP000054251"/>
    </source>
</evidence>
<feature type="region of interest" description="Disordered" evidence="1">
    <location>
        <begin position="418"/>
        <end position="487"/>
    </location>
</feature>
<evidence type="ECO:0000256" key="2">
    <source>
        <dbReference type="SAM" id="Phobius"/>
    </source>
</evidence>
<keyword evidence="4" id="KW-1185">Reference proteome</keyword>
<organism evidence="3 4">
    <name type="scientific">Debaryomyces fabryi</name>
    <dbReference type="NCBI Taxonomy" id="58627"/>
    <lineage>
        <taxon>Eukaryota</taxon>
        <taxon>Fungi</taxon>
        <taxon>Dikarya</taxon>
        <taxon>Ascomycota</taxon>
        <taxon>Saccharomycotina</taxon>
        <taxon>Pichiomycetes</taxon>
        <taxon>Debaryomycetaceae</taxon>
        <taxon>Debaryomyces</taxon>
    </lineage>
</organism>
<feature type="compositionally biased region" description="Basic and acidic residues" evidence="1">
    <location>
        <begin position="520"/>
        <end position="536"/>
    </location>
</feature>
<dbReference type="PANTHER" id="PTHR36424">
    <property type="entry name" value="PHEROMONE-REGULATED MEMBRANE PROTEIN 6"/>
    <property type="match status" value="1"/>
</dbReference>
<name>A0A0V1Q421_9ASCO</name>
<dbReference type="RefSeq" id="XP_015469370.1">
    <property type="nucleotide sequence ID" value="XM_015609736.1"/>
</dbReference>
<sequence>MGQNDSNYVQGHFDPHKEIDKYDLDDSTFDLINIDKFHNTKASTVFSFMFIWILMMLSWVLLAVDIYTCLNILVFHRWSNDDYKPYAYSVAKWIFTGCIIFQFLLLIYHWIWAIHTFRTKNIALTYVNWIARLLYIIRSYNYHCLFHQIEQDNFFDWACFLSYDELDHALQILVADTPRQVINILTLRYYATDGDILNDIIRNIKKIATSNLRLSIILSFMCLSFAIWSIFFFKFLLGMILYIPVMVKLRKRNYKSLKKYCCDVVNENVRVLVLKNHKSKKTLLEEGIVDIKDINTNPLLSSSTTTFDFDYKPEDMSRTAGHQNSRNIPVPSAIHEVNSGYRYNDNYKLFNKGATHTYESLPLDDLSSQYHVVRPSVPQSYIPSNLQRAYNTNDSNYSFTNPFDDNNKMTSRDNLIFTRSANAPSRKKPPTEKDPFDDDAAISLNDSFDKSQPLAQRRSSNSSLTDTSYHPSRTTGKQQSQSSLGYYSPAKSELEPYSITHSNSTHIPYPLRGVSMYGPDSEHEESSDRDNDKFEKVSSSSETGYQVESRSSTDDDTNFAYNTHH</sequence>
<feature type="transmembrane region" description="Helical" evidence="2">
    <location>
        <begin position="93"/>
        <end position="112"/>
    </location>
</feature>
<reference evidence="3 4" key="1">
    <citation type="submission" date="2015-11" db="EMBL/GenBank/DDBJ databases">
        <title>The genome of Debaryomyces fabryi.</title>
        <authorList>
            <person name="Tafer H."/>
            <person name="Lopandic K."/>
        </authorList>
    </citation>
    <scope>NUCLEOTIDE SEQUENCE [LARGE SCALE GENOMIC DNA]</scope>
    <source>
        <strain evidence="3 4">CBS 789</strain>
    </source>
</reference>
<dbReference type="InterPro" id="IPR031606">
    <property type="entry name" value="Kch1/2"/>
</dbReference>
<evidence type="ECO:0008006" key="5">
    <source>
        <dbReference type="Google" id="ProtNLM"/>
    </source>
</evidence>
<gene>
    <name evidence="3" type="ORF">AC631_00906</name>
</gene>
<dbReference type="GO" id="GO:0005886">
    <property type="term" value="C:plasma membrane"/>
    <property type="evidence" value="ECO:0007669"/>
    <property type="project" value="InterPro"/>
</dbReference>
<keyword evidence="2" id="KW-1133">Transmembrane helix</keyword>
<feature type="compositionally biased region" description="Polar residues" evidence="1">
    <location>
        <begin position="537"/>
        <end position="550"/>
    </location>
</feature>
<dbReference type="Proteomes" id="UP000054251">
    <property type="component" value="Unassembled WGS sequence"/>
</dbReference>
<dbReference type="GeneID" id="26837915"/>
<dbReference type="SUPFAM" id="SSF81324">
    <property type="entry name" value="Voltage-gated potassium channels"/>
    <property type="match status" value="1"/>
</dbReference>
<evidence type="ECO:0000313" key="3">
    <source>
        <dbReference type="EMBL" id="KSA03268.1"/>
    </source>
</evidence>
<proteinExistence type="predicted"/>
<comment type="caution">
    <text evidence="3">The sequence shown here is derived from an EMBL/GenBank/DDBJ whole genome shotgun (WGS) entry which is preliminary data.</text>
</comment>
<dbReference type="OrthoDB" id="2128042at2759"/>
<dbReference type="Pfam" id="PF16944">
    <property type="entry name" value="KCH"/>
    <property type="match status" value="1"/>
</dbReference>
<evidence type="ECO:0000256" key="1">
    <source>
        <dbReference type="SAM" id="MobiDB-lite"/>
    </source>
</evidence>
<dbReference type="AlphaFoldDB" id="A0A0V1Q421"/>